<dbReference type="EMBL" id="MLCA01000001">
    <property type="protein sequence ID" value="MEE7490257.1"/>
    <property type="molecule type" value="Genomic_DNA"/>
</dbReference>
<proteinExistence type="predicted"/>
<dbReference type="InterPro" id="IPR013830">
    <property type="entry name" value="SGNH_hydro"/>
</dbReference>
<dbReference type="Proteomes" id="UP001355206">
    <property type="component" value="Unassembled WGS sequence"/>
</dbReference>
<accession>A0ABU7TKH9</accession>
<evidence type="ECO:0000313" key="3">
    <source>
        <dbReference type="Proteomes" id="UP001355206"/>
    </source>
</evidence>
<keyword evidence="3" id="KW-1185">Reference proteome</keyword>
<comment type="caution">
    <text evidence="2">The sequence shown here is derived from an EMBL/GenBank/DDBJ whole genome shotgun (WGS) entry which is preliminary data.</text>
</comment>
<dbReference type="SUPFAM" id="SSF52266">
    <property type="entry name" value="SGNH hydrolase"/>
    <property type="match status" value="1"/>
</dbReference>
<gene>
    <name evidence="2" type="ORF">MOTC310_07080</name>
</gene>
<name>A0ABU7TKH9_9HYPH</name>
<evidence type="ECO:0000313" key="2">
    <source>
        <dbReference type="EMBL" id="MEE7490257.1"/>
    </source>
</evidence>
<dbReference type="Pfam" id="PF13472">
    <property type="entry name" value="Lipase_GDSL_2"/>
    <property type="match status" value="1"/>
</dbReference>
<dbReference type="InterPro" id="IPR036514">
    <property type="entry name" value="SGNH_hydro_sf"/>
</dbReference>
<feature type="domain" description="SGNH hydrolase-type esterase" evidence="1">
    <location>
        <begin position="55"/>
        <end position="201"/>
    </location>
</feature>
<protein>
    <recommendedName>
        <fullName evidence="1">SGNH hydrolase-type esterase domain-containing protein</fullName>
    </recommendedName>
</protein>
<dbReference type="Gene3D" id="3.40.50.1110">
    <property type="entry name" value="SGNH hydrolase"/>
    <property type="match status" value="1"/>
</dbReference>
<sequence>MRDAGAVFKIRMGFSKAVRALRSGALRRHKIGHIQAVFDAAPSGCIVLAGDSHAALMPRPVVSRPVLNAGLAGATARSYRRALDLLSAPLPAFLAVLIIGTNDIRSPSALSKPATDDFFSQADHIVDRLQAWTLDTLVSALPPTPFSRASEREPATVEVYSDLLRDVCARRGVSFFDPFASLRAARFGLAEDDAFVEGMHLRDYAAVAARITGHIRDHYGLEQYLENTLPGFDENYYRSWYADTCQYPHGLRRHYLDLGWREGRDPSGHFSTDGYLDANPDVRVAGINPLVHFLEVGFAEGRTGWQKAHTHPTRYRGVGPAT</sequence>
<evidence type="ECO:0000259" key="1">
    <source>
        <dbReference type="Pfam" id="PF13472"/>
    </source>
</evidence>
<organism evidence="2 3">
    <name type="scientific">Methylobacterium oryzae</name>
    <dbReference type="NCBI Taxonomy" id="334852"/>
    <lineage>
        <taxon>Bacteria</taxon>
        <taxon>Pseudomonadati</taxon>
        <taxon>Pseudomonadota</taxon>
        <taxon>Alphaproteobacteria</taxon>
        <taxon>Hyphomicrobiales</taxon>
        <taxon>Methylobacteriaceae</taxon>
        <taxon>Methylobacterium</taxon>
    </lineage>
</organism>
<reference evidence="2 3" key="1">
    <citation type="journal article" date="2012" name="Genet. Mol. Biol.">
        <title>Analysis of 16S rRNA and mxaF genes revealing insights into Methylobacterium niche-specific plant association.</title>
        <authorList>
            <person name="Dourado M.N."/>
            <person name="Andreote F.D."/>
            <person name="Dini-Andreote F."/>
            <person name="Conti R."/>
            <person name="Araujo J.M."/>
            <person name="Araujo W.L."/>
        </authorList>
    </citation>
    <scope>NUCLEOTIDE SEQUENCE [LARGE SCALE GENOMIC DNA]</scope>
    <source>
        <strain evidence="2 3">TC3-10</strain>
    </source>
</reference>